<keyword evidence="7 8" id="KW-0449">Lipoprotein</keyword>
<keyword evidence="5 8" id="KW-0564">Palmitate</keyword>
<keyword evidence="2 8" id="KW-1134">Transmembrane beta strand</keyword>
<dbReference type="GO" id="GO:0009279">
    <property type="term" value="C:cell outer membrane"/>
    <property type="evidence" value="ECO:0007669"/>
    <property type="project" value="UniProtKB-SubCell"/>
</dbReference>
<evidence type="ECO:0000256" key="2">
    <source>
        <dbReference type="ARBA" id="ARBA00022452"/>
    </source>
</evidence>
<dbReference type="PANTHER" id="PTHR30203:SF33">
    <property type="entry name" value="BLR4455 PROTEIN"/>
    <property type="match status" value="1"/>
</dbReference>
<dbReference type="InterPro" id="IPR003423">
    <property type="entry name" value="OMP_efflux"/>
</dbReference>
<dbReference type="Pfam" id="PF02321">
    <property type="entry name" value="OEP"/>
    <property type="match status" value="2"/>
</dbReference>
<comment type="subcellular location">
    <subcellularLocation>
        <location evidence="8">Cell outer membrane</location>
        <topology evidence="8">Lipid-anchor</topology>
    </subcellularLocation>
</comment>
<evidence type="ECO:0000313" key="9">
    <source>
        <dbReference type="EMBL" id="KFE55090.1"/>
    </source>
</evidence>
<dbReference type="GO" id="GO:0015562">
    <property type="term" value="F:efflux transmembrane transporter activity"/>
    <property type="evidence" value="ECO:0007669"/>
    <property type="project" value="InterPro"/>
</dbReference>
<dbReference type="Proteomes" id="UP000028643">
    <property type="component" value="Unassembled WGS sequence"/>
</dbReference>
<dbReference type="EMBL" id="JPQT01000041">
    <property type="protein sequence ID" value="KFE55090.1"/>
    <property type="molecule type" value="Genomic_DNA"/>
</dbReference>
<keyword evidence="8" id="KW-0732">Signal</keyword>
<dbReference type="PROSITE" id="PS51257">
    <property type="entry name" value="PROKAR_LIPOPROTEIN"/>
    <property type="match status" value="1"/>
</dbReference>
<dbReference type="NCBIfam" id="TIGR01845">
    <property type="entry name" value="outer_NodT"/>
    <property type="match status" value="1"/>
</dbReference>
<reference evidence="9 10" key="1">
    <citation type="submission" date="2014-07" db="EMBL/GenBank/DDBJ databases">
        <title>Draft Genome Sequences of Environmental Pseudomonas syringae strains.</title>
        <authorList>
            <person name="Baltrus D.A."/>
            <person name="Berge O."/>
            <person name="Morris C."/>
        </authorList>
    </citation>
    <scope>NUCLEOTIDE SEQUENCE [LARGE SCALE GENOMIC DNA]</scope>
    <source>
        <strain evidence="9 10">CEB003</strain>
    </source>
</reference>
<dbReference type="InterPro" id="IPR010131">
    <property type="entry name" value="MdtP/NodT-like"/>
</dbReference>
<accession>A0A085VI27</accession>
<evidence type="ECO:0000256" key="6">
    <source>
        <dbReference type="ARBA" id="ARBA00023237"/>
    </source>
</evidence>
<organism evidence="9 10">
    <name type="scientific">Pseudomonas syringae</name>
    <dbReference type="NCBI Taxonomy" id="317"/>
    <lineage>
        <taxon>Bacteria</taxon>
        <taxon>Pseudomonadati</taxon>
        <taxon>Pseudomonadota</taxon>
        <taxon>Gammaproteobacteria</taxon>
        <taxon>Pseudomonadales</taxon>
        <taxon>Pseudomonadaceae</taxon>
        <taxon>Pseudomonas</taxon>
    </lineage>
</organism>
<proteinExistence type="inferred from homology"/>
<evidence type="ECO:0000256" key="8">
    <source>
        <dbReference type="RuleBase" id="RU362097"/>
    </source>
</evidence>
<gene>
    <name evidence="9" type="ORF">IV02_03470</name>
</gene>
<keyword evidence="6" id="KW-0998">Cell outer membrane</keyword>
<evidence type="ECO:0000313" key="10">
    <source>
        <dbReference type="Proteomes" id="UP000028643"/>
    </source>
</evidence>
<sequence length="463" mass="50151">MKPRLSVLALCVLLGACASPTPPINSGIAAPVAWQSPWTAADRQTGQQWWQQFDSPQLNRLIEQARTGSYDLAAATARVRQARADSVIAGASRLPEITGGANANRQRLISGKGYRQLDAYEAEPTAKFFDVSFSASYEVDFWGGNAAARRSAAQSLQASEFDQATVELTLLSAVADSYVQSLALDEQARIAELNLANAQHVLALVQTRFQSGSATALDLARQKSLVAGQQRQVPLIRQQAQAARISLATLLGQPVQQLSLENQSFERLNWPDASPGLPSELLSRRPDIASAEARLAAAQADIQVARAAMLPKLTLSASFGSGGDVASDILRSPFYNLGGGLLTPIFNNGRLGAERDKTIARQEELLETYRGAIISAFADVEKALNAIAGLDQQRQWQSEELQQAQRAFQIAESRYQAGAEDMLSVLDTQRTLYQAQEQNVQLRLSRLQASVALYKALGGGWKM</sequence>
<protein>
    <submittedName>
        <fullName evidence="9">RND transporter</fullName>
    </submittedName>
</protein>
<keyword evidence="3 8" id="KW-0812">Transmembrane</keyword>
<feature type="chain" id="PRO_5001433061" evidence="8">
    <location>
        <begin position="19"/>
        <end position="463"/>
    </location>
</feature>
<feature type="signal peptide" evidence="8">
    <location>
        <begin position="1"/>
        <end position="18"/>
    </location>
</feature>
<evidence type="ECO:0000256" key="1">
    <source>
        <dbReference type="ARBA" id="ARBA00007613"/>
    </source>
</evidence>
<evidence type="ECO:0000256" key="7">
    <source>
        <dbReference type="ARBA" id="ARBA00023288"/>
    </source>
</evidence>
<dbReference type="AlphaFoldDB" id="A0A085VI27"/>
<name>A0A085VI27_PSESX</name>
<dbReference type="RefSeq" id="WP_047572230.1">
    <property type="nucleotide sequence ID" value="NZ_JPQT01000041.1"/>
</dbReference>
<keyword evidence="4 8" id="KW-0472">Membrane</keyword>
<evidence type="ECO:0000256" key="3">
    <source>
        <dbReference type="ARBA" id="ARBA00022692"/>
    </source>
</evidence>
<dbReference type="Gene3D" id="2.20.200.10">
    <property type="entry name" value="Outer membrane efflux proteins (OEP)"/>
    <property type="match status" value="1"/>
</dbReference>
<comment type="caution">
    <text evidence="9">The sequence shown here is derived from an EMBL/GenBank/DDBJ whole genome shotgun (WGS) entry which is preliminary data.</text>
</comment>
<dbReference type="PANTHER" id="PTHR30203">
    <property type="entry name" value="OUTER MEMBRANE CATION EFFLUX PROTEIN"/>
    <property type="match status" value="1"/>
</dbReference>
<comment type="similarity">
    <text evidence="1 8">Belongs to the outer membrane factor (OMF) (TC 1.B.17) family.</text>
</comment>
<dbReference type="PATRIC" id="fig|317.174.peg.699"/>
<evidence type="ECO:0000256" key="4">
    <source>
        <dbReference type="ARBA" id="ARBA00023136"/>
    </source>
</evidence>
<dbReference type="Gene3D" id="1.20.1600.10">
    <property type="entry name" value="Outer membrane efflux proteins (OEP)"/>
    <property type="match status" value="1"/>
</dbReference>
<evidence type="ECO:0000256" key="5">
    <source>
        <dbReference type="ARBA" id="ARBA00023139"/>
    </source>
</evidence>
<dbReference type="SUPFAM" id="SSF56954">
    <property type="entry name" value="Outer membrane efflux proteins (OEP)"/>
    <property type="match status" value="1"/>
</dbReference>